<proteinExistence type="predicted"/>
<dbReference type="Pfam" id="PF00892">
    <property type="entry name" value="EamA"/>
    <property type="match status" value="1"/>
</dbReference>
<keyword evidence="5 6" id="KW-0472">Membrane</keyword>
<dbReference type="Gene3D" id="1.10.3730.20">
    <property type="match status" value="1"/>
</dbReference>
<feature type="transmembrane region" description="Helical" evidence="6">
    <location>
        <begin position="90"/>
        <end position="107"/>
    </location>
</feature>
<evidence type="ECO:0000256" key="6">
    <source>
        <dbReference type="SAM" id="Phobius"/>
    </source>
</evidence>
<dbReference type="EMBL" id="MN740990">
    <property type="protein sequence ID" value="QHU21572.1"/>
    <property type="molecule type" value="Genomic_DNA"/>
</dbReference>
<name>A0A6C0KUA5_9ZZZZ</name>
<keyword evidence="4 6" id="KW-1133">Transmembrane helix</keyword>
<evidence type="ECO:0000256" key="5">
    <source>
        <dbReference type="ARBA" id="ARBA00023136"/>
    </source>
</evidence>
<keyword evidence="2" id="KW-1003">Cell membrane</keyword>
<dbReference type="PANTHER" id="PTHR32322">
    <property type="entry name" value="INNER MEMBRANE TRANSPORTER"/>
    <property type="match status" value="1"/>
</dbReference>
<evidence type="ECO:0000259" key="7">
    <source>
        <dbReference type="Pfam" id="PF00892"/>
    </source>
</evidence>
<dbReference type="AlphaFoldDB" id="A0A6C0KUA5"/>
<comment type="subcellular location">
    <subcellularLocation>
        <location evidence="1">Cell membrane</location>
        <topology evidence="1">Multi-pass membrane protein</topology>
    </subcellularLocation>
</comment>
<dbReference type="InterPro" id="IPR000620">
    <property type="entry name" value="EamA_dom"/>
</dbReference>
<accession>A0A6C0KUA5</accession>
<dbReference type="GO" id="GO:0005886">
    <property type="term" value="C:plasma membrane"/>
    <property type="evidence" value="ECO:0007669"/>
    <property type="project" value="UniProtKB-SubCell"/>
</dbReference>
<dbReference type="PANTHER" id="PTHR32322:SF18">
    <property type="entry name" value="S-ADENOSYLMETHIONINE_S-ADENOSYLHOMOCYSTEINE TRANSPORTER"/>
    <property type="match status" value="1"/>
</dbReference>
<keyword evidence="3 6" id="KW-0812">Transmembrane</keyword>
<evidence type="ECO:0000256" key="2">
    <source>
        <dbReference type="ARBA" id="ARBA00022475"/>
    </source>
</evidence>
<evidence type="ECO:0000313" key="8">
    <source>
        <dbReference type="EMBL" id="QHU21572.1"/>
    </source>
</evidence>
<dbReference type="InterPro" id="IPR050638">
    <property type="entry name" value="AA-Vitamin_Transporters"/>
</dbReference>
<sequence length="117" mass="13192">MLLSNLVYLFLIIILAINNSKIVSSDVNKITYKDTLILLFLSVFTIFLSSMIYYYILKNHDSSIISALIYSSPVFTLIIAHLFLNERLNIYGISGIFAIIIGVILISQNNQIKSGKN</sequence>
<dbReference type="SUPFAM" id="SSF103481">
    <property type="entry name" value="Multidrug resistance efflux transporter EmrE"/>
    <property type="match status" value="1"/>
</dbReference>
<feature type="transmembrane region" description="Helical" evidence="6">
    <location>
        <begin position="35"/>
        <end position="57"/>
    </location>
</feature>
<dbReference type="InterPro" id="IPR037185">
    <property type="entry name" value="EmrE-like"/>
</dbReference>
<organism evidence="8">
    <name type="scientific">viral metagenome</name>
    <dbReference type="NCBI Taxonomy" id="1070528"/>
    <lineage>
        <taxon>unclassified sequences</taxon>
        <taxon>metagenomes</taxon>
        <taxon>organismal metagenomes</taxon>
    </lineage>
</organism>
<feature type="domain" description="EamA" evidence="7">
    <location>
        <begin position="9"/>
        <end position="107"/>
    </location>
</feature>
<evidence type="ECO:0000256" key="4">
    <source>
        <dbReference type="ARBA" id="ARBA00022989"/>
    </source>
</evidence>
<reference evidence="8" key="1">
    <citation type="journal article" date="2020" name="Nature">
        <title>Giant virus diversity and host interactions through global metagenomics.</title>
        <authorList>
            <person name="Schulz F."/>
            <person name="Roux S."/>
            <person name="Paez-Espino D."/>
            <person name="Jungbluth S."/>
            <person name="Walsh D.A."/>
            <person name="Denef V.J."/>
            <person name="McMahon K.D."/>
            <person name="Konstantinidis K.T."/>
            <person name="Eloe-Fadrosh E.A."/>
            <person name="Kyrpides N.C."/>
            <person name="Woyke T."/>
        </authorList>
    </citation>
    <scope>NUCLEOTIDE SEQUENCE</scope>
    <source>
        <strain evidence="8">GVMAG-S-3300013094-109</strain>
    </source>
</reference>
<evidence type="ECO:0000256" key="3">
    <source>
        <dbReference type="ARBA" id="ARBA00022692"/>
    </source>
</evidence>
<protein>
    <recommendedName>
        <fullName evidence="7">EamA domain-containing protein</fullName>
    </recommendedName>
</protein>
<evidence type="ECO:0000256" key="1">
    <source>
        <dbReference type="ARBA" id="ARBA00004651"/>
    </source>
</evidence>
<feature type="transmembrane region" description="Helical" evidence="6">
    <location>
        <begin position="64"/>
        <end position="84"/>
    </location>
</feature>